<accession>A0A1I6P8X7</accession>
<dbReference type="Proteomes" id="UP000198852">
    <property type="component" value="Unassembled WGS sequence"/>
</dbReference>
<sequence length="181" mass="19304">MNEDASPLTTPVYRFVELTPDELRRIRNQCTWLGSIATGLSALVGVLIVACGYHVPSATVATQILTVGMGIVAAAMSLLLALTLLTGRRNVRTGRFNAGEAAQVRHVATTYWMMTLLTSSVAALSFHSAVRVDGIAYGHHLEYTAPVMVYLMLLISPLLVATATAVATHQILKDPASVGAR</sequence>
<evidence type="ECO:0000313" key="2">
    <source>
        <dbReference type="EMBL" id="SFS36590.1"/>
    </source>
</evidence>
<feature type="transmembrane region" description="Helical" evidence="1">
    <location>
        <begin position="106"/>
        <end position="127"/>
    </location>
</feature>
<feature type="transmembrane region" description="Helical" evidence="1">
    <location>
        <begin position="147"/>
        <end position="167"/>
    </location>
</feature>
<dbReference type="EMBL" id="FOZX01000001">
    <property type="protein sequence ID" value="SFS36590.1"/>
    <property type="molecule type" value="Genomic_DNA"/>
</dbReference>
<name>A0A1I6P8X7_9PSEU</name>
<keyword evidence="1" id="KW-0472">Membrane</keyword>
<evidence type="ECO:0000313" key="3">
    <source>
        <dbReference type="Proteomes" id="UP000198852"/>
    </source>
</evidence>
<gene>
    <name evidence="2" type="ORF">SAMN05660874_00559</name>
</gene>
<feature type="transmembrane region" description="Helical" evidence="1">
    <location>
        <begin position="32"/>
        <end position="55"/>
    </location>
</feature>
<evidence type="ECO:0000256" key="1">
    <source>
        <dbReference type="SAM" id="Phobius"/>
    </source>
</evidence>
<keyword evidence="1" id="KW-1133">Transmembrane helix</keyword>
<protein>
    <submittedName>
        <fullName evidence="2">Uncharacterized protein</fullName>
    </submittedName>
</protein>
<dbReference type="STRING" id="95161.SAMN05660874_00559"/>
<keyword evidence="3" id="KW-1185">Reference proteome</keyword>
<keyword evidence="1" id="KW-0812">Transmembrane</keyword>
<dbReference type="AlphaFoldDB" id="A0A1I6P8X7"/>
<dbReference type="OrthoDB" id="9852974at2"/>
<feature type="transmembrane region" description="Helical" evidence="1">
    <location>
        <begin position="61"/>
        <end position="85"/>
    </location>
</feature>
<proteinExistence type="predicted"/>
<dbReference type="RefSeq" id="WP_093413441.1">
    <property type="nucleotide sequence ID" value="NZ_FOZX01000001.1"/>
</dbReference>
<reference evidence="3" key="1">
    <citation type="submission" date="2016-10" db="EMBL/GenBank/DDBJ databases">
        <authorList>
            <person name="Varghese N."/>
            <person name="Submissions S."/>
        </authorList>
    </citation>
    <scope>NUCLEOTIDE SEQUENCE [LARGE SCALE GENOMIC DNA]</scope>
    <source>
        <strain evidence="3">DSM 44771</strain>
    </source>
</reference>
<organism evidence="2 3">
    <name type="scientific">Saccharopolyspora flava</name>
    <dbReference type="NCBI Taxonomy" id="95161"/>
    <lineage>
        <taxon>Bacteria</taxon>
        <taxon>Bacillati</taxon>
        <taxon>Actinomycetota</taxon>
        <taxon>Actinomycetes</taxon>
        <taxon>Pseudonocardiales</taxon>
        <taxon>Pseudonocardiaceae</taxon>
        <taxon>Saccharopolyspora</taxon>
    </lineage>
</organism>